<keyword evidence="3 7" id="KW-0808">Transferase</keyword>
<dbReference type="UniPathway" id="UPA00973"/>
<dbReference type="Pfam" id="PF00132">
    <property type="entry name" value="Hexapep"/>
    <property type="match status" value="3"/>
</dbReference>
<dbReference type="AlphaFoldDB" id="A0A0R2SCY6"/>
<dbReference type="Pfam" id="PF04613">
    <property type="entry name" value="LpxD"/>
    <property type="match status" value="1"/>
</dbReference>
<dbReference type="Gene3D" id="2.160.10.10">
    <property type="entry name" value="Hexapeptide repeat proteins"/>
    <property type="match status" value="1"/>
</dbReference>
<dbReference type="InterPro" id="IPR011004">
    <property type="entry name" value="Trimer_LpxA-like_sf"/>
</dbReference>
<dbReference type="EMBL" id="LIBB01000051">
    <property type="protein sequence ID" value="KRO72709.1"/>
    <property type="molecule type" value="Genomic_DNA"/>
</dbReference>
<dbReference type="PANTHER" id="PTHR43378:SF2">
    <property type="entry name" value="UDP-3-O-ACYLGLUCOSAMINE N-ACYLTRANSFERASE 1, MITOCHONDRIAL-RELATED"/>
    <property type="match status" value="1"/>
</dbReference>
<dbReference type="Proteomes" id="UP000051934">
    <property type="component" value="Unassembled WGS sequence"/>
</dbReference>
<comment type="subunit">
    <text evidence="7">Homotrimer.</text>
</comment>
<dbReference type="EC" id="2.3.1.191" evidence="7"/>
<comment type="caution">
    <text evidence="9">The sequence shown here is derived from an EMBL/GenBank/DDBJ whole genome shotgun (WGS) entry which is preliminary data.</text>
</comment>
<evidence type="ECO:0000256" key="3">
    <source>
        <dbReference type="ARBA" id="ARBA00022679"/>
    </source>
</evidence>
<reference evidence="9 10" key="1">
    <citation type="submission" date="2015-10" db="EMBL/GenBank/DDBJ databases">
        <title>Metagenome-Assembled Genomes uncover a global brackish microbiome.</title>
        <authorList>
            <person name="Hugerth L.W."/>
            <person name="Larsson J."/>
            <person name="Alneberg J."/>
            <person name="Lindh M.V."/>
            <person name="Legrand C."/>
            <person name="Pinhassi J."/>
            <person name="Andersson A.F."/>
        </authorList>
    </citation>
    <scope>NUCLEOTIDE SEQUENCE [LARGE SCALE GENOMIC DNA]</scope>
    <source>
        <strain evidence="9">BACL4 MAG-120507-bin80</strain>
    </source>
</reference>
<dbReference type="GO" id="GO:0009245">
    <property type="term" value="P:lipid A biosynthetic process"/>
    <property type="evidence" value="ECO:0007669"/>
    <property type="project" value="UniProtKB-UniRule"/>
</dbReference>
<dbReference type="InterPro" id="IPR020573">
    <property type="entry name" value="UDP_GlcNAc_AcTrfase_non-rep"/>
</dbReference>
<evidence type="ECO:0000256" key="1">
    <source>
        <dbReference type="ARBA" id="ARBA00022516"/>
    </source>
</evidence>
<dbReference type="CDD" id="cd03352">
    <property type="entry name" value="LbH_LpxD"/>
    <property type="match status" value="1"/>
</dbReference>
<dbReference type="Gene3D" id="1.20.5.170">
    <property type="match status" value="1"/>
</dbReference>
<proteinExistence type="inferred from homology"/>
<gene>
    <name evidence="7" type="primary">lpxD</name>
    <name evidence="9" type="ORF">ABR69_06110</name>
</gene>
<dbReference type="GO" id="GO:0103118">
    <property type="term" value="F:UDP-3-O-[(3R)-3-hydroxyacyl]-glucosamine N-acyltransferase activity"/>
    <property type="evidence" value="ECO:0007669"/>
    <property type="project" value="UniProtKB-EC"/>
</dbReference>
<evidence type="ECO:0000256" key="2">
    <source>
        <dbReference type="ARBA" id="ARBA00022556"/>
    </source>
</evidence>
<comment type="pathway">
    <text evidence="7">Bacterial outer membrane biogenesis; LPS lipid A biosynthesis.</text>
</comment>
<organism evidence="9 10">
    <name type="scientific">OM182 bacterium BACL3 MAG-120507-bin80</name>
    <dbReference type="NCBI Taxonomy" id="1655577"/>
    <lineage>
        <taxon>Bacteria</taxon>
        <taxon>Pseudomonadati</taxon>
        <taxon>Pseudomonadota</taxon>
        <taxon>Gammaproteobacteria</taxon>
        <taxon>OMG group</taxon>
        <taxon>OM182 clade</taxon>
    </lineage>
</organism>
<dbReference type="InterPro" id="IPR001451">
    <property type="entry name" value="Hexapep"/>
</dbReference>
<keyword evidence="1 7" id="KW-0444">Lipid biosynthesis</keyword>
<sequence>MPQAKQFRLAEIADLLGAKLEGDGDIIISGLSPLSSAGEGQLSFLSNPTYTSQLANCQASAVILAEKSANSFSGNRLIAQNPYVTFAYATQLFAREDAVVAGIHPTASIAASATLAEDVSIEANVVIGEGATIGAGSRIGAGAFIGRDCQLGESVRIHPNVVLYHDVTLGDRVIIHSTSVIGADGFGFAFDGERSVKIAQLGGVRIGNDVEIGAASTIDRGAMLDTIIGDGVKIDNQVQIGHNCVIGKHTIICGCAALAGSVTVGEYCIFGGGSGAVGHITVADRVQVSAMALLSKSVTEAGMISSGTLASPTPEWKRNALRFQQLDSIAKRLKNLESKADS</sequence>
<keyword evidence="5 7" id="KW-0443">Lipid metabolism</keyword>
<dbReference type="PANTHER" id="PTHR43378">
    <property type="entry name" value="UDP-3-O-ACYLGLUCOSAMINE N-ACYLTRANSFERASE"/>
    <property type="match status" value="1"/>
</dbReference>
<evidence type="ECO:0000256" key="7">
    <source>
        <dbReference type="HAMAP-Rule" id="MF_00523"/>
    </source>
</evidence>
<protein>
    <recommendedName>
        <fullName evidence="7">UDP-3-O-acylglucosamine N-acyltransferase</fullName>
        <ecNumber evidence="7">2.3.1.191</ecNumber>
    </recommendedName>
</protein>
<dbReference type="GO" id="GO:0016410">
    <property type="term" value="F:N-acyltransferase activity"/>
    <property type="evidence" value="ECO:0007669"/>
    <property type="project" value="InterPro"/>
</dbReference>
<evidence type="ECO:0000256" key="6">
    <source>
        <dbReference type="ARBA" id="ARBA00023315"/>
    </source>
</evidence>
<dbReference type="SUPFAM" id="SSF51161">
    <property type="entry name" value="Trimeric LpxA-like enzymes"/>
    <property type="match status" value="1"/>
</dbReference>
<feature type="active site" description="Proton acceptor" evidence="7">
    <location>
        <position position="242"/>
    </location>
</feature>
<evidence type="ECO:0000256" key="5">
    <source>
        <dbReference type="ARBA" id="ARBA00023098"/>
    </source>
</evidence>
<keyword evidence="6 7" id="KW-0012">Acyltransferase</keyword>
<comment type="function">
    <text evidence="7">Catalyzes the N-acylation of UDP-3-O-acylglucosamine using 3-hydroxyacyl-ACP as the acyl donor. Is involved in the biosynthesis of lipid A, a phosphorylated glycolipid that anchors the lipopolysaccharide to the outer membrane of the cell.</text>
</comment>
<dbReference type="GO" id="GO:0016020">
    <property type="term" value="C:membrane"/>
    <property type="evidence" value="ECO:0007669"/>
    <property type="project" value="GOC"/>
</dbReference>
<name>A0A0R2SCY6_9GAMM</name>
<dbReference type="InterPro" id="IPR007691">
    <property type="entry name" value="LpxD"/>
</dbReference>
<accession>A0A0R2SCY6</accession>
<dbReference type="HAMAP" id="MF_00523">
    <property type="entry name" value="LpxD"/>
    <property type="match status" value="1"/>
</dbReference>
<feature type="domain" description="UDP-3-O-[3-hydroxymyristoyl] glucosamine N-acyltransferase non-repeat region" evidence="8">
    <location>
        <begin position="25"/>
        <end position="92"/>
    </location>
</feature>
<keyword evidence="2 7" id="KW-0441">Lipid A biosynthesis</keyword>
<evidence type="ECO:0000313" key="10">
    <source>
        <dbReference type="Proteomes" id="UP000051934"/>
    </source>
</evidence>
<dbReference type="NCBIfam" id="NF002060">
    <property type="entry name" value="PRK00892.1"/>
    <property type="match status" value="1"/>
</dbReference>
<comment type="catalytic activity">
    <reaction evidence="7">
        <text>a UDP-3-O-[(3R)-3-hydroxyacyl]-alpha-D-glucosamine + a (3R)-hydroxyacyl-[ACP] = a UDP-2-N,3-O-bis[(3R)-3-hydroxyacyl]-alpha-D-glucosamine + holo-[ACP] + H(+)</text>
        <dbReference type="Rhea" id="RHEA:53836"/>
        <dbReference type="Rhea" id="RHEA-COMP:9685"/>
        <dbReference type="Rhea" id="RHEA-COMP:9945"/>
        <dbReference type="ChEBI" id="CHEBI:15378"/>
        <dbReference type="ChEBI" id="CHEBI:64479"/>
        <dbReference type="ChEBI" id="CHEBI:78827"/>
        <dbReference type="ChEBI" id="CHEBI:137740"/>
        <dbReference type="ChEBI" id="CHEBI:137748"/>
        <dbReference type="EC" id="2.3.1.191"/>
    </reaction>
</comment>
<comment type="similarity">
    <text evidence="7">Belongs to the transferase hexapeptide repeat family. LpxD subfamily.</text>
</comment>
<evidence type="ECO:0000256" key="4">
    <source>
        <dbReference type="ARBA" id="ARBA00022737"/>
    </source>
</evidence>
<evidence type="ECO:0000259" key="8">
    <source>
        <dbReference type="Pfam" id="PF04613"/>
    </source>
</evidence>
<keyword evidence="4 7" id="KW-0677">Repeat</keyword>
<dbReference type="NCBIfam" id="TIGR01853">
    <property type="entry name" value="lipid_A_lpxD"/>
    <property type="match status" value="1"/>
</dbReference>
<evidence type="ECO:0000313" key="9">
    <source>
        <dbReference type="EMBL" id="KRO72709.1"/>
    </source>
</evidence>
<dbReference type="Gene3D" id="3.40.1390.10">
    <property type="entry name" value="MurE/MurF, N-terminal domain"/>
    <property type="match status" value="1"/>
</dbReference>